<gene>
    <name evidence="1" type="ORF">Afil01_15950</name>
</gene>
<dbReference type="Proteomes" id="UP001165079">
    <property type="component" value="Unassembled WGS sequence"/>
</dbReference>
<evidence type="ECO:0000313" key="1">
    <source>
        <dbReference type="EMBL" id="GLZ76788.1"/>
    </source>
</evidence>
<comment type="caution">
    <text evidence="1">The sequence shown here is derived from an EMBL/GenBank/DDBJ whole genome shotgun (WGS) entry which is preliminary data.</text>
</comment>
<sequence>MSGPEPVVAALLAAADAHEAAVAALTSWHGEAADGYRAVAALFAGELRAAAGALAAGDAGALRDKARDHREVAAFMLARAATVRAELTGG</sequence>
<dbReference type="EMBL" id="BSTX01000001">
    <property type="protein sequence ID" value="GLZ76788.1"/>
    <property type="molecule type" value="Genomic_DNA"/>
</dbReference>
<dbReference type="RefSeq" id="WP_285661946.1">
    <property type="nucleotide sequence ID" value="NZ_BSTX01000001.1"/>
</dbReference>
<accession>A0A9W6SIA3</accession>
<organism evidence="1 2">
    <name type="scientific">Actinorhabdospora filicis</name>
    <dbReference type="NCBI Taxonomy" id="1785913"/>
    <lineage>
        <taxon>Bacteria</taxon>
        <taxon>Bacillati</taxon>
        <taxon>Actinomycetota</taxon>
        <taxon>Actinomycetes</taxon>
        <taxon>Micromonosporales</taxon>
        <taxon>Micromonosporaceae</taxon>
        <taxon>Actinorhabdospora</taxon>
    </lineage>
</organism>
<keyword evidence="2" id="KW-1185">Reference proteome</keyword>
<evidence type="ECO:0000313" key="2">
    <source>
        <dbReference type="Proteomes" id="UP001165079"/>
    </source>
</evidence>
<proteinExistence type="predicted"/>
<dbReference type="AlphaFoldDB" id="A0A9W6SIA3"/>
<reference evidence="1" key="1">
    <citation type="submission" date="2023-03" db="EMBL/GenBank/DDBJ databases">
        <title>Actinorhabdospora filicis NBRC 111898.</title>
        <authorList>
            <person name="Ichikawa N."/>
            <person name="Sato H."/>
            <person name="Tonouchi N."/>
        </authorList>
    </citation>
    <scope>NUCLEOTIDE SEQUENCE</scope>
    <source>
        <strain evidence="1">NBRC 111898</strain>
    </source>
</reference>
<name>A0A9W6SIA3_9ACTN</name>
<protein>
    <submittedName>
        <fullName evidence="1">Uncharacterized protein</fullName>
    </submittedName>
</protein>